<dbReference type="InterPro" id="IPR016193">
    <property type="entry name" value="Cytidine_deaminase-like"/>
</dbReference>
<dbReference type="Pfam" id="PF00383">
    <property type="entry name" value="dCMP_cyt_deam_1"/>
    <property type="match status" value="1"/>
</dbReference>
<feature type="domain" description="CMP/dCMP-type deaminase" evidence="5">
    <location>
        <begin position="5"/>
        <end position="117"/>
    </location>
</feature>
<evidence type="ECO:0000259" key="5">
    <source>
        <dbReference type="PROSITE" id="PS51747"/>
    </source>
</evidence>
<dbReference type="Gene3D" id="3.40.140.10">
    <property type="entry name" value="Cytidine Deaminase, domain 2"/>
    <property type="match status" value="1"/>
</dbReference>
<keyword evidence="4" id="KW-0862">Zinc</keyword>
<keyword evidence="3" id="KW-0378">Hydrolase</keyword>
<dbReference type="EMBL" id="LAZR01000093">
    <property type="protein sequence ID" value="KKN92650.1"/>
    <property type="molecule type" value="Genomic_DNA"/>
</dbReference>
<reference evidence="6" key="1">
    <citation type="journal article" date="2015" name="Nature">
        <title>Complex archaea that bridge the gap between prokaryotes and eukaryotes.</title>
        <authorList>
            <person name="Spang A."/>
            <person name="Saw J.H."/>
            <person name="Jorgensen S.L."/>
            <person name="Zaremba-Niedzwiedzka K."/>
            <person name="Martijn J."/>
            <person name="Lind A.E."/>
            <person name="van Eijk R."/>
            <person name="Schleper C."/>
            <person name="Guy L."/>
            <person name="Ettema T.J."/>
        </authorList>
    </citation>
    <scope>NUCLEOTIDE SEQUENCE</scope>
</reference>
<dbReference type="PANTHER" id="PTHR11079">
    <property type="entry name" value="CYTOSINE DEAMINASE FAMILY MEMBER"/>
    <property type="match status" value="1"/>
</dbReference>
<evidence type="ECO:0000256" key="1">
    <source>
        <dbReference type="ARBA" id="ARBA00006576"/>
    </source>
</evidence>
<dbReference type="InterPro" id="IPR002125">
    <property type="entry name" value="CMP_dCMP_dom"/>
</dbReference>
<comment type="caution">
    <text evidence="6">The sequence shown here is derived from an EMBL/GenBank/DDBJ whole genome shotgun (WGS) entry which is preliminary data.</text>
</comment>
<evidence type="ECO:0000256" key="2">
    <source>
        <dbReference type="ARBA" id="ARBA00022723"/>
    </source>
</evidence>
<dbReference type="InterPro" id="IPR016192">
    <property type="entry name" value="APOBEC/CMP_deaminase_Zn-bd"/>
</dbReference>
<name>A0A0F9UHE1_9ZZZZ</name>
<evidence type="ECO:0000256" key="4">
    <source>
        <dbReference type="ARBA" id="ARBA00022833"/>
    </source>
</evidence>
<dbReference type="AlphaFoldDB" id="A0A0F9UHE1"/>
<evidence type="ECO:0000313" key="6">
    <source>
        <dbReference type="EMBL" id="KKN92650.1"/>
    </source>
</evidence>
<gene>
    <name evidence="6" type="ORF">LCGC14_0205840</name>
</gene>
<dbReference type="FunFam" id="3.40.140.10:FF:000011">
    <property type="entry name" value="tRNA-specific adenosine deaminase"/>
    <property type="match status" value="1"/>
</dbReference>
<keyword evidence="2" id="KW-0479">Metal-binding</keyword>
<accession>A0A0F9UHE1</accession>
<comment type="similarity">
    <text evidence="1">Belongs to the cytidine and deoxycytidylate deaminase family.</text>
</comment>
<dbReference type="PROSITE" id="PS51747">
    <property type="entry name" value="CYT_DCMP_DEAMINASES_2"/>
    <property type="match status" value="1"/>
</dbReference>
<dbReference type="GO" id="GO:0008270">
    <property type="term" value="F:zinc ion binding"/>
    <property type="evidence" value="ECO:0007669"/>
    <property type="project" value="InterPro"/>
</dbReference>
<dbReference type="PANTHER" id="PTHR11079:SF161">
    <property type="entry name" value="CMP_DCMP-TYPE DEAMINASE DOMAIN-CONTAINING PROTEIN"/>
    <property type="match status" value="1"/>
</dbReference>
<dbReference type="GO" id="GO:0006152">
    <property type="term" value="P:purine nucleoside catabolic process"/>
    <property type="evidence" value="ECO:0007669"/>
    <property type="project" value="TreeGrafter"/>
</dbReference>
<dbReference type="PROSITE" id="PS00903">
    <property type="entry name" value="CYT_DCMP_DEAMINASES_1"/>
    <property type="match status" value="1"/>
</dbReference>
<evidence type="ECO:0000256" key="3">
    <source>
        <dbReference type="ARBA" id="ARBA00022801"/>
    </source>
</evidence>
<organism evidence="6">
    <name type="scientific">marine sediment metagenome</name>
    <dbReference type="NCBI Taxonomy" id="412755"/>
    <lineage>
        <taxon>unclassified sequences</taxon>
        <taxon>metagenomes</taxon>
        <taxon>ecological metagenomes</taxon>
    </lineage>
</organism>
<proteinExistence type="inferred from homology"/>
<dbReference type="SUPFAM" id="SSF53927">
    <property type="entry name" value="Cytidine deaminase-like"/>
    <property type="match status" value="1"/>
</dbReference>
<dbReference type="GO" id="GO:0047974">
    <property type="term" value="F:guanosine deaminase activity"/>
    <property type="evidence" value="ECO:0007669"/>
    <property type="project" value="TreeGrafter"/>
</dbReference>
<protein>
    <recommendedName>
        <fullName evidence="5">CMP/dCMP-type deaminase domain-containing protein</fullName>
    </recommendedName>
</protein>
<sequence length="160" mass="18201">MNMMKDHEFFMRRAIEMAAKGMNSNAGGPFGAVVVKDGEIIAEGHNKVTSTNDPTAHAEMVVIRDACKKLSTFQLTNCIIYTSCEPCPMCFGAIYWARPKAVYYGCDKADAKAINFDDQFIYDELEVDMKDRQIHFKQMLQEEAVEVFNNWASKNDKTKY</sequence>
<dbReference type="CDD" id="cd01285">
    <property type="entry name" value="nucleoside_deaminase"/>
    <property type="match status" value="1"/>
</dbReference>